<protein>
    <submittedName>
        <fullName evidence="1">Uncharacterized protein</fullName>
    </submittedName>
</protein>
<organism evidence="1 2">
    <name type="scientific">Meishania litoralis</name>
    <dbReference type="NCBI Taxonomy" id="3434685"/>
    <lineage>
        <taxon>Bacteria</taxon>
        <taxon>Pseudomonadati</taxon>
        <taxon>Bacteroidota</taxon>
        <taxon>Flavobacteriia</taxon>
        <taxon>Flavobacteriales</taxon>
        <taxon>Flavobacteriaceae</taxon>
        <taxon>Meishania</taxon>
    </lineage>
</organism>
<keyword evidence="2" id="KW-1185">Reference proteome</keyword>
<dbReference type="EMBL" id="JBHFPV010000001">
    <property type="protein sequence ID" value="MFH6603618.1"/>
    <property type="molecule type" value="Genomic_DNA"/>
</dbReference>
<gene>
    <name evidence="1" type="ORF">ACEZ3G_09035</name>
</gene>
<evidence type="ECO:0000313" key="2">
    <source>
        <dbReference type="Proteomes" id="UP001595191"/>
    </source>
</evidence>
<comment type="caution">
    <text evidence="1">The sequence shown here is derived from an EMBL/GenBank/DDBJ whole genome shotgun (WGS) entry which is preliminary data.</text>
</comment>
<reference evidence="1" key="1">
    <citation type="submission" date="2024-09" db="EMBL/GenBank/DDBJ databases">
        <authorList>
            <person name="Liu J."/>
        </authorList>
    </citation>
    <scope>NUCLEOTIDE SEQUENCE</scope>
    <source>
        <strain evidence="1">NBU2967</strain>
    </source>
</reference>
<proteinExistence type="predicted"/>
<name>A0ACC7LIP9_9FLAO</name>
<sequence>MKKTALLIFSLILGTISITAQDNCSKYYPMIEGTTFEYTNTDKKGKTEGITSYKISDVSQNGGATNATFNLKYVDKKGKEVFSTAYNITCDGNMVKIDYQSLFPSQMMQQYTDMGVEMDISGTDIELPNNLKVGQELDDANVSVSMNMSGIKMKMEVDQTERVVKSKESVTTAAGTFDCYVITETTRSKTMGATQEMISKLWLAEGVGMVKQETYKKNGNLMSTTELTKFSR</sequence>
<accession>A0ACC7LIP9</accession>
<dbReference type="Proteomes" id="UP001595191">
    <property type="component" value="Unassembled WGS sequence"/>
</dbReference>
<evidence type="ECO:0000313" key="1">
    <source>
        <dbReference type="EMBL" id="MFH6603618.1"/>
    </source>
</evidence>